<evidence type="ECO:0000313" key="3">
    <source>
        <dbReference type="EMBL" id="CAE8721816.1"/>
    </source>
</evidence>
<feature type="region of interest" description="Disordered" evidence="1">
    <location>
        <begin position="1"/>
        <end position="78"/>
    </location>
</feature>
<feature type="region of interest" description="Disordered" evidence="1">
    <location>
        <begin position="376"/>
        <end position="422"/>
    </location>
</feature>
<accession>A0A813LF61</accession>
<dbReference type="Pfam" id="PF13091">
    <property type="entry name" value="PLDc_2"/>
    <property type="match status" value="1"/>
</dbReference>
<feature type="non-terminal residue" evidence="3">
    <location>
        <position position="422"/>
    </location>
</feature>
<feature type="region of interest" description="Disordered" evidence="1">
    <location>
        <begin position="166"/>
        <end position="187"/>
    </location>
</feature>
<dbReference type="AlphaFoldDB" id="A0A813LF61"/>
<gene>
    <name evidence="3" type="ORF">PGLA2088_LOCUS42150</name>
</gene>
<protein>
    <recommendedName>
        <fullName evidence="2">Phospholipase D-like domain-containing protein</fullName>
    </recommendedName>
</protein>
<sequence>SPAPSQQAMGGSGGSSSSRGGRSWPASGRLGQALQLSDVLPSPEPPRGHFSSVMAQWAPRPPDSRRIHELARPKRLKRHKTWRMEGDPADLLHKVKSGGGSKKCSSRSHLTSETILTITVMINMRSILDRRTVELYSGTNPAVVRKVEFLLSSSPAGQAVMQEVVRSSPRDVPPPSRPLEEFVSSPTEEMNEDSFRGDLYWDRLRSLRPDCLGRHAVPLGKVYGILGAVQAQDALLSLLRSARGELFLYAYTLDRDEIVDRLIEAHRYNSVVVMVILDKKMTFEGKTKNMLAQAAKLASNGCLVRMASGIALDREYQNAGRRVHAGLSGVSHAKAVLTGNWFLCGSTNWTTPSRCNVEKNCVLELDDTARKQRKAAQADWEAAGPFTEDLRRGEESRRDGSGEAIRSRSEPAPPRIVFGDFE</sequence>
<evidence type="ECO:0000259" key="2">
    <source>
        <dbReference type="Pfam" id="PF13091"/>
    </source>
</evidence>
<dbReference type="Proteomes" id="UP000626109">
    <property type="component" value="Unassembled WGS sequence"/>
</dbReference>
<organism evidence="3 4">
    <name type="scientific">Polarella glacialis</name>
    <name type="common">Dinoflagellate</name>
    <dbReference type="NCBI Taxonomy" id="89957"/>
    <lineage>
        <taxon>Eukaryota</taxon>
        <taxon>Sar</taxon>
        <taxon>Alveolata</taxon>
        <taxon>Dinophyceae</taxon>
        <taxon>Suessiales</taxon>
        <taxon>Suessiaceae</taxon>
        <taxon>Polarella</taxon>
    </lineage>
</organism>
<evidence type="ECO:0000313" key="4">
    <source>
        <dbReference type="Proteomes" id="UP000626109"/>
    </source>
</evidence>
<dbReference type="Gene3D" id="3.30.870.10">
    <property type="entry name" value="Endonuclease Chain A"/>
    <property type="match status" value="1"/>
</dbReference>
<dbReference type="InterPro" id="IPR025202">
    <property type="entry name" value="PLD-like_dom"/>
</dbReference>
<feature type="compositionally biased region" description="Basic and acidic residues" evidence="1">
    <location>
        <begin position="62"/>
        <end position="72"/>
    </location>
</feature>
<reference evidence="3" key="1">
    <citation type="submission" date="2021-02" db="EMBL/GenBank/DDBJ databases">
        <authorList>
            <person name="Dougan E. K."/>
            <person name="Rhodes N."/>
            <person name="Thang M."/>
            <person name="Chan C."/>
        </authorList>
    </citation>
    <scope>NUCLEOTIDE SEQUENCE</scope>
</reference>
<dbReference type="EMBL" id="CAJNNW010034159">
    <property type="protein sequence ID" value="CAE8721816.1"/>
    <property type="molecule type" value="Genomic_DNA"/>
</dbReference>
<evidence type="ECO:0000256" key="1">
    <source>
        <dbReference type="SAM" id="MobiDB-lite"/>
    </source>
</evidence>
<comment type="caution">
    <text evidence="3">The sequence shown here is derived from an EMBL/GenBank/DDBJ whole genome shotgun (WGS) entry which is preliminary data.</text>
</comment>
<dbReference type="SUPFAM" id="SSF56024">
    <property type="entry name" value="Phospholipase D/nuclease"/>
    <property type="match status" value="1"/>
</dbReference>
<feature type="domain" description="Phospholipase D-like" evidence="2">
    <location>
        <begin position="235"/>
        <end position="380"/>
    </location>
</feature>
<feature type="compositionally biased region" description="Basic and acidic residues" evidence="1">
    <location>
        <begin position="388"/>
        <end position="409"/>
    </location>
</feature>
<proteinExistence type="predicted"/>
<name>A0A813LF61_POLGL</name>